<keyword evidence="2" id="KW-1133">Transmembrane helix</keyword>
<accession>A0A5K3FUM3</accession>
<keyword evidence="2" id="KW-0812">Transmembrane</keyword>
<name>A0A5K3FUM3_MESCO</name>
<proteinExistence type="predicted"/>
<keyword evidence="2" id="KW-0472">Membrane</keyword>
<feature type="compositionally biased region" description="Basic and acidic residues" evidence="1">
    <location>
        <begin position="183"/>
        <end position="192"/>
    </location>
</feature>
<organism evidence="3">
    <name type="scientific">Mesocestoides corti</name>
    <name type="common">Flatworm</name>
    <dbReference type="NCBI Taxonomy" id="53468"/>
    <lineage>
        <taxon>Eukaryota</taxon>
        <taxon>Metazoa</taxon>
        <taxon>Spiralia</taxon>
        <taxon>Lophotrochozoa</taxon>
        <taxon>Platyhelminthes</taxon>
        <taxon>Cestoda</taxon>
        <taxon>Eucestoda</taxon>
        <taxon>Cyclophyllidea</taxon>
        <taxon>Mesocestoididae</taxon>
        <taxon>Mesocestoides</taxon>
    </lineage>
</organism>
<dbReference type="AlphaFoldDB" id="A0A5K3FUM3"/>
<dbReference type="WBParaSite" id="MCU_010738-RB">
    <property type="protein sequence ID" value="MCU_010738-RB"/>
    <property type="gene ID" value="MCU_010738"/>
</dbReference>
<sequence length="192" mass="21097">MKLMTYEFPFWAAMDMTVEVVLSLKITGQHVSVPIRVKTRSVRDVDLSDVALDDEGDVIGERGLWPTLSWLHYLLLVLLTILLLLGSRVVVWTLNGNASENMTVQKNLPLLSNPGSASSQSTPRLWSQGYGQPGGSFMDSVTRRSPPKPRVPGYTPPYGDTAGQFSGESPLASRYRGGSSPSRLREAFDNTL</sequence>
<protein>
    <submittedName>
        <fullName evidence="3">Transmembrane protein 132C</fullName>
    </submittedName>
</protein>
<reference evidence="3" key="1">
    <citation type="submission" date="2019-11" db="UniProtKB">
        <authorList>
            <consortium name="WormBaseParasite"/>
        </authorList>
    </citation>
    <scope>IDENTIFICATION</scope>
</reference>
<feature type="transmembrane region" description="Helical" evidence="2">
    <location>
        <begin position="70"/>
        <end position="91"/>
    </location>
</feature>
<evidence type="ECO:0000313" key="3">
    <source>
        <dbReference type="WBParaSite" id="MCU_010738-RB"/>
    </source>
</evidence>
<evidence type="ECO:0000256" key="2">
    <source>
        <dbReference type="SAM" id="Phobius"/>
    </source>
</evidence>
<evidence type="ECO:0000256" key="1">
    <source>
        <dbReference type="SAM" id="MobiDB-lite"/>
    </source>
</evidence>
<feature type="region of interest" description="Disordered" evidence="1">
    <location>
        <begin position="136"/>
        <end position="192"/>
    </location>
</feature>